<accession>A0A233VWK4</accession>
<evidence type="ECO:0000313" key="3">
    <source>
        <dbReference type="EMBL" id="OXZ36776.1"/>
    </source>
</evidence>
<organism evidence="3 4">
    <name type="scientific">Finegoldia magna</name>
    <name type="common">Peptostreptococcus magnus</name>
    <dbReference type="NCBI Taxonomy" id="1260"/>
    <lineage>
        <taxon>Bacteria</taxon>
        <taxon>Bacillati</taxon>
        <taxon>Bacillota</taxon>
        <taxon>Tissierellia</taxon>
        <taxon>Tissierellales</taxon>
        <taxon>Peptoniphilaceae</taxon>
        <taxon>Finegoldia</taxon>
    </lineage>
</organism>
<dbReference type="RefSeq" id="WP_094203112.1">
    <property type="nucleotide sequence ID" value="NZ_NDYI01000024.1"/>
</dbReference>
<name>A0A233VWK4_FINMA</name>
<gene>
    <name evidence="3" type="ORF">B9N56_08980</name>
</gene>
<keyword evidence="2" id="KW-0732">Signal</keyword>
<evidence type="ECO:0000313" key="4">
    <source>
        <dbReference type="Proteomes" id="UP000215361"/>
    </source>
</evidence>
<evidence type="ECO:0000256" key="1">
    <source>
        <dbReference type="SAM" id="MobiDB-lite"/>
    </source>
</evidence>
<comment type="caution">
    <text evidence="3">The sequence shown here is derived from an EMBL/GenBank/DDBJ whole genome shotgun (WGS) entry which is preliminary data.</text>
</comment>
<evidence type="ECO:0000256" key="2">
    <source>
        <dbReference type="SAM" id="SignalP"/>
    </source>
</evidence>
<sequence length="370" mass="41417">MNRKLLGLISLILSLSFTLTACSVKTDKSSEDGAETNRVEVATDKEDKKKEDKKSNENNQKLSHLYNKILDNIDSYEFSDVEEGKYTYSYALVKTDKSDYPELLVGKDMDYGLSYLKLFTANDDFTGEYITDELLTIGVAAAGGFRGRLSQNADYDALIYTTFMSGTGEGEQEKITTSITNDALKFGREVIWEGKIDALGPDDSKEIEFFRIEDRDKINDLASIKDGEYIKFLNQAKDKKEESKENTAGSLEGKIKAERDAGNMVATGKVKVFNHDEMIAYQNQHPEMFPDMGENYTVLILDKPMDFTLQSGGGGGNFTRSANLISLPKDMMSYKGKRITISFAPSDGHWQSDVSLPMDAPRMHQVKVLE</sequence>
<dbReference type="EMBL" id="NDYI01000024">
    <property type="protein sequence ID" value="OXZ36776.1"/>
    <property type="molecule type" value="Genomic_DNA"/>
</dbReference>
<proteinExistence type="predicted"/>
<evidence type="ECO:0008006" key="5">
    <source>
        <dbReference type="Google" id="ProtNLM"/>
    </source>
</evidence>
<feature type="chain" id="PRO_5039683845" description="Lipoprotein" evidence="2">
    <location>
        <begin position="22"/>
        <end position="370"/>
    </location>
</feature>
<dbReference type="AlphaFoldDB" id="A0A233VWK4"/>
<reference evidence="4" key="1">
    <citation type="submission" date="2017-04" db="EMBL/GenBank/DDBJ databases">
        <title>Finegoldia magna isolated from orthopedic joint implant-associated infections.</title>
        <authorList>
            <person name="Bjorklund S."/>
            <person name="Bruggemann H."/>
            <person name="Jensen A."/>
            <person name="Hellmark B."/>
            <person name="Soderquist B."/>
        </authorList>
    </citation>
    <scope>NUCLEOTIDE SEQUENCE [LARGE SCALE GENOMIC DNA]</scope>
    <source>
        <strain evidence="4">08T492</strain>
    </source>
</reference>
<feature type="compositionally biased region" description="Basic and acidic residues" evidence="1">
    <location>
        <begin position="28"/>
        <end position="56"/>
    </location>
</feature>
<protein>
    <recommendedName>
        <fullName evidence="5">Lipoprotein</fullName>
    </recommendedName>
</protein>
<feature type="signal peptide" evidence="2">
    <location>
        <begin position="1"/>
        <end position="21"/>
    </location>
</feature>
<feature type="region of interest" description="Disordered" evidence="1">
    <location>
        <begin position="28"/>
        <end position="57"/>
    </location>
</feature>
<dbReference type="PROSITE" id="PS51257">
    <property type="entry name" value="PROKAR_LIPOPROTEIN"/>
    <property type="match status" value="1"/>
</dbReference>
<dbReference type="Proteomes" id="UP000215361">
    <property type="component" value="Unassembled WGS sequence"/>
</dbReference>